<organism evidence="1 2">
    <name type="scientific">Aeromonas veronii</name>
    <dbReference type="NCBI Taxonomy" id="654"/>
    <lineage>
        <taxon>Bacteria</taxon>
        <taxon>Pseudomonadati</taxon>
        <taxon>Pseudomonadota</taxon>
        <taxon>Gammaproteobacteria</taxon>
        <taxon>Aeromonadales</taxon>
        <taxon>Aeromonadaceae</taxon>
        <taxon>Aeromonas</taxon>
    </lineage>
</organism>
<accession>A0A4V3Z001</accession>
<comment type="caution">
    <text evidence="1">The sequence shown here is derived from an EMBL/GenBank/DDBJ whole genome shotgun (WGS) entry which is preliminary data.</text>
</comment>
<gene>
    <name evidence="1" type="ORF">E8Q35_12775</name>
</gene>
<evidence type="ECO:0000313" key="1">
    <source>
        <dbReference type="EMBL" id="THJ45052.1"/>
    </source>
</evidence>
<dbReference type="Proteomes" id="UP000309618">
    <property type="component" value="Unassembled WGS sequence"/>
</dbReference>
<dbReference type="AlphaFoldDB" id="A0A4V3Z001"/>
<protein>
    <submittedName>
        <fullName evidence="1">Uncharacterized protein</fullName>
    </submittedName>
</protein>
<name>A0A4V3Z001_AERVE</name>
<evidence type="ECO:0000313" key="2">
    <source>
        <dbReference type="Proteomes" id="UP000309618"/>
    </source>
</evidence>
<dbReference type="RefSeq" id="WP_136501875.1">
    <property type="nucleotide sequence ID" value="NZ_SSUX01000008.1"/>
</dbReference>
<proteinExistence type="predicted"/>
<reference evidence="1 2" key="1">
    <citation type="submission" date="2019-04" db="EMBL/GenBank/DDBJ databases">
        <title>Comparative genomics of Aeromonas veronii strains pathogenic to fish.</title>
        <authorList>
            <person name="Cascarano M.C."/>
            <person name="Smyrli M."/>
            <person name="Katharios P."/>
        </authorList>
    </citation>
    <scope>NUCLEOTIDE SEQUENCE [LARGE SCALE GENOMIC DNA]</scope>
    <source>
        <strain evidence="1 2">XU1</strain>
    </source>
</reference>
<dbReference type="EMBL" id="SSUX01000008">
    <property type="protein sequence ID" value="THJ45052.1"/>
    <property type="molecule type" value="Genomic_DNA"/>
</dbReference>
<sequence length="66" mass="7535">MRNSESPKNIDLNSLSDEAKESLQAMVDYCIRHGIGMGPDEGIKCFDTNQKHLFREELENICGYQD</sequence>